<feature type="compositionally biased region" description="Polar residues" evidence="1">
    <location>
        <begin position="1183"/>
        <end position="1192"/>
    </location>
</feature>
<feature type="domain" description="PKD" evidence="3">
    <location>
        <begin position="953"/>
        <end position="1018"/>
    </location>
</feature>
<feature type="chain" id="PRO_5047241129" description="PKD domain-containing protein" evidence="2">
    <location>
        <begin position="27"/>
        <end position="1536"/>
    </location>
</feature>
<evidence type="ECO:0000256" key="2">
    <source>
        <dbReference type="SAM" id="SignalP"/>
    </source>
</evidence>
<dbReference type="PANTHER" id="PTHR36842">
    <property type="entry name" value="PROTEIN TOLB HOMOLOG"/>
    <property type="match status" value="1"/>
</dbReference>
<dbReference type="InterPro" id="IPR035986">
    <property type="entry name" value="PKD_dom_sf"/>
</dbReference>
<gene>
    <name evidence="4" type="ORF">GCM10010531_26760</name>
</gene>
<feature type="signal peptide" evidence="2">
    <location>
        <begin position="1"/>
        <end position="26"/>
    </location>
</feature>
<keyword evidence="5" id="KW-1185">Reference proteome</keyword>
<dbReference type="Gene3D" id="2.60.40.10">
    <property type="entry name" value="Immunoglobulins"/>
    <property type="match status" value="3"/>
</dbReference>
<evidence type="ECO:0000313" key="5">
    <source>
        <dbReference type="Proteomes" id="UP001499924"/>
    </source>
</evidence>
<dbReference type="PROSITE" id="PS50093">
    <property type="entry name" value="PKD"/>
    <property type="match status" value="3"/>
</dbReference>
<comment type="caution">
    <text evidence="4">The sequence shown here is derived from an EMBL/GenBank/DDBJ whole genome shotgun (WGS) entry which is preliminary data.</text>
</comment>
<dbReference type="SUPFAM" id="SSF49299">
    <property type="entry name" value="PKD domain"/>
    <property type="match status" value="3"/>
</dbReference>
<keyword evidence="2" id="KW-0732">Signal</keyword>
<sequence>MFVRRTLAALTAAFCFILALPGNASAAGTAQPNTVNAAVASTTPNVLDGTVFSIAQVGNTIVLGGDFTGAANPGSQTRVTDVNRGRYVVAFDATTGQVRTAFAPNIDGQVRAVLPGPTAGTVYVGGYFNNVDGVRAKGLVLLDVATGQRVPGFATIVMNGVVTSLERSGNRLFVGGTFTTFAGQARGGLASVNATTGVVDDFMQSRVLTNHNWTEGSSDAKAAVGVFKLDITPDGSRMVVIGNFKTVDALPNDQIAMFDLTGAQATVRSDWRTRGYEARCYAWAYDTYVRDVQFSPDGSYFVVVTTGGGNTTLCDTAARYETNGSGDDVKPTWVDWSGGDSYLSVAVTGSTVYVGGHQRWMNNRLGNDAARGGAVPRPGLGALDPQTGIPLSWNPGRNPRGGGAYAMLANQNGLYVGSDTDYVGNFQWRRMKIAYFPLAGGAPVADTSTPQLPGTVYSGAPTGSEQASPVLFRVNAGGSALPPTDSGPAWASDTSSSSPYRNGGSNAASWGGISSDSTVPPGTPATIFSTERWDPGTAGDGAEMRWSFPVPAGTQVTVRLYFANQCSCTSAAGQRMFDVAIDDQAMLEDFDIVAAAGDRVGTMRHATLVSDGSVDISFGHVVENPLVNGIEIVDTVKAAEGTTDAPLIARDYDGSTVEPASAIASDLDWALVRAPVFIGQKLYYGKTNGMLYARTFDGTTFGPEAAVDPYNDPKWSDVDTGSNSTFRGALPSLYSYLPYLDAMFYSDGRLYFMSSFQSGLYYAPFSPESGIVGHTISQVPGVALGAVDGAFVSGGSLYYVQASTGDLLRRDWIPGTMAAPGTAGATVTTVSGPTTDGVDWRARSTFLGPDGPGVNQLPTAVMTSACTGLDCTFSASGSSDPDGTITQYAWDFGDGDTGAGLTETYSFPAAGTYPVTLTVTDNRGGTGMVTESVTVEVVANQPPVAEAAVSCDGLTCTFDATGSRDSDGSVASYAWSFGDGASGSGLTAEHAYATAGDYTATLTVTDDEGATTSRDISVSPTEPAAGGIGFRGVSGTNILGSSATVSVPDSVEAGDLLILSVAGAGGSAHTPPAGWTEVTRVAPTGVLTTVWQRAAVAGDAGDPVRVVFGASQKADVSLLAYSGAAAIDPSGAATATDAFSAGSHVQPAVTADRPGSLALWFWNVKSSATTDLSVPAGTVSRNFSPGSGTGRMTSLAAESAGPVSGNVPGPTSVANGVTTGRTTMVALVIPPSGTGGGGDPTPNEPPTAEAAASCEALTCSFDATGSVDGDGSVASYAWDFGDGAGGTGITASHTYAAAGDYVTTLTVTDNEGASATREITVSPAAPVAGAIAFRGVSGTSVLGTSATVTVPDSVEAGDLLILNVAGAGASSQTPPAGWSTVATVNPTGVLTTVFQRMAVTGDAGSDVRVVFGANQKADVTLLAYSGAAPIDPAVAATKTDPNSAGAHEMPDVVVTRPDSIVLWFWNVKSSATTDLTVPDGMVSRNFSAGSGTGYMTTLVAESTAVVTGTVEGPTSTADGVTTGRTTMVAVVIAPSA</sequence>
<accession>A0ABP6PBQ8</accession>
<dbReference type="SUPFAM" id="SSF82171">
    <property type="entry name" value="DPP6 N-terminal domain-like"/>
    <property type="match status" value="1"/>
</dbReference>
<dbReference type="CDD" id="cd00146">
    <property type="entry name" value="PKD"/>
    <property type="match status" value="3"/>
</dbReference>
<dbReference type="InterPro" id="IPR000601">
    <property type="entry name" value="PKD_dom"/>
</dbReference>
<dbReference type="InterPro" id="IPR013783">
    <property type="entry name" value="Ig-like_fold"/>
</dbReference>
<dbReference type="Gene3D" id="2.60.120.430">
    <property type="entry name" value="Galactose-binding lectin"/>
    <property type="match status" value="1"/>
</dbReference>
<dbReference type="RefSeq" id="WP_344689420.1">
    <property type="nucleotide sequence ID" value="NZ_BAAAVV010000006.1"/>
</dbReference>
<evidence type="ECO:0000256" key="1">
    <source>
        <dbReference type="SAM" id="MobiDB-lite"/>
    </source>
</evidence>
<dbReference type="Proteomes" id="UP001499924">
    <property type="component" value="Unassembled WGS sequence"/>
</dbReference>
<dbReference type="PANTHER" id="PTHR36842:SF1">
    <property type="entry name" value="PROTEIN TOLB"/>
    <property type="match status" value="1"/>
</dbReference>
<evidence type="ECO:0000259" key="3">
    <source>
        <dbReference type="PROSITE" id="PS50093"/>
    </source>
</evidence>
<proteinExistence type="predicted"/>
<name>A0ABP6PBQ8_9ACTN</name>
<dbReference type="InterPro" id="IPR021720">
    <property type="entry name" value="Malectin_dom"/>
</dbReference>
<dbReference type="Pfam" id="PF11721">
    <property type="entry name" value="Malectin"/>
    <property type="match status" value="1"/>
</dbReference>
<feature type="domain" description="PKD" evidence="3">
    <location>
        <begin position="863"/>
        <end position="937"/>
    </location>
</feature>
<organism evidence="4 5">
    <name type="scientific">Blastococcus jejuensis</name>
    <dbReference type="NCBI Taxonomy" id="351224"/>
    <lineage>
        <taxon>Bacteria</taxon>
        <taxon>Bacillati</taxon>
        <taxon>Actinomycetota</taxon>
        <taxon>Actinomycetes</taxon>
        <taxon>Geodermatophilales</taxon>
        <taxon>Geodermatophilaceae</taxon>
        <taxon>Blastococcus</taxon>
    </lineage>
</organism>
<feature type="domain" description="PKD" evidence="3">
    <location>
        <begin position="1246"/>
        <end position="1321"/>
    </location>
</feature>
<feature type="region of interest" description="Disordered" evidence="1">
    <location>
        <begin position="475"/>
        <end position="545"/>
    </location>
</feature>
<dbReference type="Pfam" id="PF18911">
    <property type="entry name" value="PKD_4"/>
    <property type="match status" value="3"/>
</dbReference>
<reference evidence="5" key="1">
    <citation type="journal article" date="2019" name="Int. J. Syst. Evol. Microbiol.">
        <title>The Global Catalogue of Microorganisms (GCM) 10K type strain sequencing project: providing services to taxonomists for standard genome sequencing and annotation.</title>
        <authorList>
            <consortium name="The Broad Institute Genomics Platform"/>
            <consortium name="The Broad Institute Genome Sequencing Center for Infectious Disease"/>
            <person name="Wu L."/>
            <person name="Ma J."/>
        </authorList>
    </citation>
    <scope>NUCLEOTIDE SEQUENCE [LARGE SCALE GENOMIC DNA]</scope>
    <source>
        <strain evidence="5">JCM 15614</strain>
    </source>
</reference>
<dbReference type="EMBL" id="BAAAVV010000006">
    <property type="protein sequence ID" value="GAA3171982.1"/>
    <property type="molecule type" value="Genomic_DNA"/>
</dbReference>
<protein>
    <recommendedName>
        <fullName evidence="3">PKD domain-containing protein</fullName>
    </recommendedName>
</protein>
<feature type="region of interest" description="Disordered" evidence="1">
    <location>
        <begin position="1183"/>
        <end position="1215"/>
    </location>
</feature>
<dbReference type="InterPro" id="IPR022409">
    <property type="entry name" value="PKD/Chitinase_dom"/>
</dbReference>
<evidence type="ECO:0000313" key="4">
    <source>
        <dbReference type="EMBL" id="GAA3171982.1"/>
    </source>
</evidence>
<feature type="compositionally biased region" description="Polar residues" evidence="1">
    <location>
        <begin position="492"/>
        <end position="520"/>
    </location>
</feature>
<dbReference type="SMART" id="SM00089">
    <property type="entry name" value="PKD"/>
    <property type="match status" value="3"/>
</dbReference>